<keyword evidence="3" id="KW-0812">Transmembrane</keyword>
<keyword evidence="3" id="KW-0472">Membrane</keyword>
<dbReference type="Pfam" id="PF00990">
    <property type="entry name" value="GGDEF"/>
    <property type="match status" value="1"/>
</dbReference>
<organism evidence="5 6">
    <name type="scientific">Xylophilus rhododendri</name>
    <dbReference type="NCBI Taxonomy" id="2697032"/>
    <lineage>
        <taxon>Bacteria</taxon>
        <taxon>Pseudomonadati</taxon>
        <taxon>Pseudomonadota</taxon>
        <taxon>Betaproteobacteria</taxon>
        <taxon>Burkholderiales</taxon>
        <taxon>Xylophilus</taxon>
    </lineage>
</organism>
<dbReference type="SMART" id="SM00267">
    <property type="entry name" value="GGDEF"/>
    <property type="match status" value="1"/>
</dbReference>
<reference evidence="5 6" key="1">
    <citation type="submission" date="2020-01" db="EMBL/GenBank/DDBJ databases">
        <title>Genome sequencing of strain KACC 21265.</title>
        <authorList>
            <person name="Heo J."/>
            <person name="Kim S.-J."/>
            <person name="Kim J.-S."/>
            <person name="Hong S.-B."/>
            <person name="Kwon S.-W."/>
        </authorList>
    </citation>
    <scope>NUCLEOTIDE SEQUENCE [LARGE SCALE GENOMIC DNA]</scope>
    <source>
        <strain evidence="5 6">KACC 21265</strain>
    </source>
</reference>
<comment type="catalytic activity">
    <reaction evidence="2">
        <text>2 GTP = 3',3'-c-di-GMP + 2 diphosphate</text>
        <dbReference type="Rhea" id="RHEA:24898"/>
        <dbReference type="ChEBI" id="CHEBI:33019"/>
        <dbReference type="ChEBI" id="CHEBI:37565"/>
        <dbReference type="ChEBI" id="CHEBI:58805"/>
        <dbReference type="EC" id="2.7.7.65"/>
    </reaction>
</comment>
<accession>A0A857J3A5</accession>
<dbReference type="CDD" id="cd01949">
    <property type="entry name" value="GGDEF"/>
    <property type="match status" value="1"/>
</dbReference>
<evidence type="ECO:0000256" key="2">
    <source>
        <dbReference type="ARBA" id="ARBA00034247"/>
    </source>
</evidence>
<dbReference type="PANTHER" id="PTHR45138:SF9">
    <property type="entry name" value="DIGUANYLATE CYCLASE DGCM-RELATED"/>
    <property type="match status" value="1"/>
</dbReference>
<dbReference type="CDD" id="cd12915">
    <property type="entry name" value="PDC2_DGC_like"/>
    <property type="match status" value="1"/>
</dbReference>
<dbReference type="InterPro" id="IPR029787">
    <property type="entry name" value="Nucleotide_cyclase"/>
</dbReference>
<dbReference type="GO" id="GO:0043709">
    <property type="term" value="P:cell adhesion involved in single-species biofilm formation"/>
    <property type="evidence" value="ECO:0007669"/>
    <property type="project" value="TreeGrafter"/>
</dbReference>
<dbReference type="SUPFAM" id="SSF55073">
    <property type="entry name" value="Nucleotide cyclase"/>
    <property type="match status" value="1"/>
</dbReference>
<dbReference type="InterPro" id="IPR054327">
    <property type="entry name" value="His-kinase-like_sensor"/>
</dbReference>
<evidence type="ECO:0000313" key="5">
    <source>
        <dbReference type="EMBL" id="QHI98256.1"/>
    </source>
</evidence>
<evidence type="ECO:0000256" key="1">
    <source>
        <dbReference type="ARBA" id="ARBA00012528"/>
    </source>
</evidence>
<name>A0A857J3A5_9BURK</name>
<evidence type="ECO:0000256" key="3">
    <source>
        <dbReference type="SAM" id="Phobius"/>
    </source>
</evidence>
<dbReference type="GO" id="GO:0005886">
    <property type="term" value="C:plasma membrane"/>
    <property type="evidence" value="ECO:0007669"/>
    <property type="project" value="TreeGrafter"/>
</dbReference>
<dbReference type="Gene3D" id="3.30.70.270">
    <property type="match status" value="1"/>
</dbReference>
<dbReference type="PANTHER" id="PTHR45138">
    <property type="entry name" value="REGULATORY COMPONENTS OF SENSORY TRANSDUCTION SYSTEM"/>
    <property type="match status" value="1"/>
</dbReference>
<evidence type="ECO:0000259" key="4">
    <source>
        <dbReference type="PROSITE" id="PS50887"/>
    </source>
</evidence>
<dbReference type="Gene3D" id="3.30.450.20">
    <property type="entry name" value="PAS domain"/>
    <property type="match status" value="1"/>
</dbReference>
<dbReference type="EC" id="2.7.7.65" evidence="1"/>
<keyword evidence="3" id="KW-1133">Transmembrane helix</keyword>
<dbReference type="InterPro" id="IPR050469">
    <property type="entry name" value="Diguanylate_Cyclase"/>
</dbReference>
<proteinExistence type="predicted"/>
<feature type="domain" description="GGDEF" evidence="4">
    <location>
        <begin position="208"/>
        <end position="344"/>
    </location>
</feature>
<dbReference type="FunFam" id="3.30.70.270:FF:000001">
    <property type="entry name" value="Diguanylate cyclase domain protein"/>
    <property type="match status" value="1"/>
</dbReference>
<gene>
    <name evidence="5" type="ORF">GT347_09765</name>
</gene>
<dbReference type="InterPro" id="IPR043128">
    <property type="entry name" value="Rev_trsase/Diguanyl_cyclase"/>
</dbReference>
<dbReference type="KEGG" id="xyk:GT347_09765"/>
<dbReference type="RefSeq" id="WP_160551773.1">
    <property type="nucleotide sequence ID" value="NZ_CP047650.1"/>
</dbReference>
<dbReference type="GO" id="GO:1902201">
    <property type="term" value="P:negative regulation of bacterial-type flagellum-dependent cell motility"/>
    <property type="evidence" value="ECO:0007669"/>
    <property type="project" value="TreeGrafter"/>
</dbReference>
<keyword evidence="6" id="KW-1185">Reference proteome</keyword>
<sequence>MIPLSRRLNDANGQFAGVALATLHLKYFQQLLAQFHIGQEGAIALVLTDRLMLRIPHVQADIGRQMPASPLMEQAARQASGSLEQLSPFDQTVRMINFDHARNYPVLVAVATGKDEALGEWRRGALILTAVMLSLCAVIAVAGHFLIRSMQLRARAEAGLRQARDALGTANEKLAHMARDDGLTGIPNRRYFDMRLEKVFAQCQRIQRPLAIVMIDVDHFKQFNDLYGHPAGDECLKRIATALRSSIRRPEDLVARYGGEEMVLLLPETGAAGALCVAETARNAVADLRIVHAGSDAGQVTVSLGVAAWTPQPEDLPLEMLNAADAALYQAKAAGRNRIQLHGS</sequence>
<dbReference type="Proteomes" id="UP000464787">
    <property type="component" value="Chromosome"/>
</dbReference>
<dbReference type="PROSITE" id="PS50887">
    <property type="entry name" value="GGDEF"/>
    <property type="match status" value="1"/>
</dbReference>
<feature type="transmembrane region" description="Helical" evidence="3">
    <location>
        <begin position="125"/>
        <end position="147"/>
    </location>
</feature>
<dbReference type="EMBL" id="CP047650">
    <property type="protein sequence ID" value="QHI98256.1"/>
    <property type="molecule type" value="Genomic_DNA"/>
</dbReference>
<dbReference type="NCBIfam" id="TIGR00254">
    <property type="entry name" value="GGDEF"/>
    <property type="match status" value="1"/>
</dbReference>
<evidence type="ECO:0000313" key="6">
    <source>
        <dbReference type="Proteomes" id="UP000464787"/>
    </source>
</evidence>
<protein>
    <recommendedName>
        <fullName evidence="1">diguanylate cyclase</fullName>
        <ecNumber evidence="1">2.7.7.65</ecNumber>
    </recommendedName>
</protein>
<dbReference type="GO" id="GO:0052621">
    <property type="term" value="F:diguanylate cyclase activity"/>
    <property type="evidence" value="ECO:0007669"/>
    <property type="project" value="UniProtKB-EC"/>
</dbReference>
<dbReference type="Pfam" id="PF22588">
    <property type="entry name" value="dCache_1_like"/>
    <property type="match status" value="1"/>
</dbReference>
<dbReference type="InterPro" id="IPR000160">
    <property type="entry name" value="GGDEF_dom"/>
</dbReference>
<dbReference type="AlphaFoldDB" id="A0A857J3A5"/>
<dbReference type="CDD" id="cd18773">
    <property type="entry name" value="PDC1_HK_sensor"/>
    <property type="match status" value="1"/>
</dbReference>